<evidence type="ECO:0000256" key="3">
    <source>
        <dbReference type="ARBA" id="ARBA00022801"/>
    </source>
</evidence>
<comment type="similarity">
    <text evidence="1">Belongs to the metallo-beta-lactamase superfamily.</text>
</comment>
<dbReference type="InterPro" id="IPR006311">
    <property type="entry name" value="TAT_signal"/>
</dbReference>
<keyword evidence="5" id="KW-0732">Signal</keyword>
<dbReference type="Proteomes" id="UP000189796">
    <property type="component" value="Chromosome I"/>
</dbReference>
<protein>
    <submittedName>
        <fullName evidence="7">Glyoxylase, beta-lactamase superfamily II</fullName>
    </submittedName>
</protein>
<dbReference type="Gene3D" id="3.60.15.10">
    <property type="entry name" value="Ribonuclease Z/Hydroxyacylglutathione hydrolase-like"/>
    <property type="match status" value="1"/>
</dbReference>
<dbReference type="EMBL" id="LT670817">
    <property type="protein sequence ID" value="SHH45808.1"/>
    <property type="molecule type" value="Genomic_DNA"/>
</dbReference>
<evidence type="ECO:0000313" key="8">
    <source>
        <dbReference type="Proteomes" id="UP000189796"/>
    </source>
</evidence>
<dbReference type="PROSITE" id="PS51318">
    <property type="entry name" value="TAT"/>
    <property type="match status" value="1"/>
</dbReference>
<dbReference type="PANTHER" id="PTHR42978">
    <property type="entry name" value="QUORUM-QUENCHING LACTONASE YTNP-RELATED-RELATED"/>
    <property type="match status" value="1"/>
</dbReference>
<dbReference type="Pfam" id="PF00753">
    <property type="entry name" value="Lactamase_B"/>
    <property type="match status" value="1"/>
</dbReference>
<dbReference type="InterPro" id="IPR051013">
    <property type="entry name" value="MBL_superfamily_lactonases"/>
</dbReference>
<dbReference type="SUPFAM" id="SSF56281">
    <property type="entry name" value="Metallo-hydrolase/oxidoreductase"/>
    <property type="match status" value="1"/>
</dbReference>
<keyword evidence="3" id="KW-0378">Hydrolase</keyword>
<evidence type="ECO:0000256" key="5">
    <source>
        <dbReference type="SAM" id="SignalP"/>
    </source>
</evidence>
<keyword evidence="2" id="KW-0479">Metal-binding</keyword>
<evidence type="ECO:0000256" key="4">
    <source>
        <dbReference type="ARBA" id="ARBA00022833"/>
    </source>
</evidence>
<evidence type="ECO:0000256" key="2">
    <source>
        <dbReference type="ARBA" id="ARBA00022723"/>
    </source>
</evidence>
<dbReference type="SMART" id="SM00849">
    <property type="entry name" value="Lactamase_B"/>
    <property type="match status" value="1"/>
</dbReference>
<organism evidence="7 8">
    <name type="scientific">Bradyrhizobium erythrophlei</name>
    <dbReference type="NCBI Taxonomy" id="1437360"/>
    <lineage>
        <taxon>Bacteria</taxon>
        <taxon>Pseudomonadati</taxon>
        <taxon>Pseudomonadota</taxon>
        <taxon>Alphaproteobacteria</taxon>
        <taxon>Hyphomicrobiales</taxon>
        <taxon>Nitrobacteraceae</taxon>
        <taxon>Bradyrhizobium</taxon>
    </lineage>
</organism>
<keyword evidence="4" id="KW-0862">Zinc</keyword>
<dbReference type="PANTHER" id="PTHR42978:SF6">
    <property type="entry name" value="QUORUM-QUENCHING LACTONASE YTNP-RELATED"/>
    <property type="match status" value="1"/>
</dbReference>
<name>A0A1M5T533_9BRAD</name>
<accession>A0A1M5T533</accession>
<dbReference type="GO" id="GO:0016787">
    <property type="term" value="F:hydrolase activity"/>
    <property type="evidence" value="ECO:0007669"/>
    <property type="project" value="UniProtKB-KW"/>
</dbReference>
<dbReference type="GO" id="GO:0046872">
    <property type="term" value="F:metal ion binding"/>
    <property type="evidence" value="ECO:0007669"/>
    <property type="project" value="UniProtKB-KW"/>
</dbReference>
<dbReference type="InterPro" id="IPR001279">
    <property type="entry name" value="Metallo-B-lactamas"/>
</dbReference>
<sequence length="342" mass="37218">MIKPPTILTRRSVFRAGVGLAVVATAMPVLTPASARAEGASQAGAEPLNGDGFYRFKIGDFQATVVSDGYGQIPIRPILAMNVSEAELAPVLKANFMQPVIEITNNILVVDTGRERILVDSGFGEKLGPSFGSFPGVEANLRRAGIAPESIDLVVTSHGHLDHIGGFVTKSGALTFPEAQFVFVDTEWNYWTGSRYESEINSSPMPDPFKKGTIRAARDSLPPVANRSRFVKQGGEITTGVHYVAAPGHSPSHAALLFTSGKEQFMHMGDIAHNPVTSLQHPEWTPIFDYDPAQAIKSRKAILDRVATDGIMVMGYHFPFPAIGHVVRRDTAYHWEAAQWIW</sequence>
<reference evidence="7 8" key="1">
    <citation type="submission" date="2016-11" db="EMBL/GenBank/DDBJ databases">
        <authorList>
            <person name="Jaros S."/>
            <person name="Januszkiewicz K."/>
            <person name="Wedrychowicz H."/>
        </authorList>
    </citation>
    <scope>NUCLEOTIDE SEQUENCE [LARGE SCALE GENOMIC DNA]</scope>
    <source>
        <strain evidence="7 8">GAS138</strain>
    </source>
</reference>
<evidence type="ECO:0000259" key="6">
    <source>
        <dbReference type="SMART" id="SM00849"/>
    </source>
</evidence>
<gene>
    <name evidence="7" type="ORF">SAMN05443248_4870</name>
</gene>
<proteinExistence type="inferred from homology"/>
<feature type="chain" id="PRO_5013336625" evidence="5">
    <location>
        <begin position="36"/>
        <end position="342"/>
    </location>
</feature>
<feature type="domain" description="Metallo-beta-lactamase" evidence="6">
    <location>
        <begin position="104"/>
        <end position="317"/>
    </location>
</feature>
<dbReference type="InterPro" id="IPR036866">
    <property type="entry name" value="RibonucZ/Hydroxyglut_hydro"/>
</dbReference>
<dbReference type="AlphaFoldDB" id="A0A1M5T533"/>
<dbReference type="CDD" id="cd07720">
    <property type="entry name" value="OPHC2-like_MBL-fold"/>
    <property type="match status" value="1"/>
</dbReference>
<evidence type="ECO:0000313" key="7">
    <source>
        <dbReference type="EMBL" id="SHH45808.1"/>
    </source>
</evidence>
<evidence type="ECO:0000256" key="1">
    <source>
        <dbReference type="ARBA" id="ARBA00007749"/>
    </source>
</evidence>
<feature type="signal peptide" evidence="5">
    <location>
        <begin position="1"/>
        <end position="35"/>
    </location>
</feature>